<dbReference type="SMART" id="SM00866">
    <property type="entry name" value="UTRA"/>
    <property type="match status" value="1"/>
</dbReference>
<evidence type="ECO:0000256" key="2">
    <source>
        <dbReference type="ARBA" id="ARBA00023125"/>
    </source>
</evidence>
<evidence type="ECO:0000256" key="3">
    <source>
        <dbReference type="ARBA" id="ARBA00023163"/>
    </source>
</evidence>
<sequence length="241" mass="27296">MIDKNSPLPIYTQIEDGIRSQIENGELKPHDAIPSEREYATQFQISRMTVRQAITNLVNEGLLYREKGRGTFVSEQKIEQQLVGLTSFTEDMKARGFTPSSRLLHFEIIPATAKIASQLSIQVHHPVYEITRIRLADGIPMAIETVYMSANLIKGVTEAIIQQSLYNYVEQQSELKIGHATQTLEAIVATENETEHLQVAKGSPILLIQRYTYLEDGTPLEVVRSAYRADRYKFTVSINRT</sequence>
<evidence type="ECO:0000313" key="5">
    <source>
        <dbReference type="EMBL" id="KSU88155.1"/>
    </source>
</evidence>
<dbReference type="GO" id="GO:0003700">
    <property type="term" value="F:DNA-binding transcription factor activity"/>
    <property type="evidence" value="ECO:0007669"/>
    <property type="project" value="InterPro"/>
</dbReference>
<dbReference type="CDD" id="cd07377">
    <property type="entry name" value="WHTH_GntR"/>
    <property type="match status" value="1"/>
</dbReference>
<keyword evidence="1" id="KW-0805">Transcription regulation</keyword>
<protein>
    <submittedName>
        <fullName evidence="5">Phosphonate metabolism transcriptional regulator PhnF</fullName>
    </submittedName>
</protein>
<feature type="domain" description="HTH gntR-type" evidence="4">
    <location>
        <begin position="8"/>
        <end position="76"/>
    </location>
</feature>
<comment type="caution">
    <text evidence="5">The sequence shown here is derived from an EMBL/GenBank/DDBJ whole genome shotgun (WGS) entry which is preliminary data.</text>
</comment>
<dbReference type="InterPro" id="IPR000524">
    <property type="entry name" value="Tscrpt_reg_HTH_GntR"/>
</dbReference>
<organism evidence="5 6">
    <name type="scientific">Priestia veravalensis</name>
    <dbReference type="NCBI Taxonomy" id="1414648"/>
    <lineage>
        <taxon>Bacteria</taxon>
        <taxon>Bacillati</taxon>
        <taxon>Bacillota</taxon>
        <taxon>Bacilli</taxon>
        <taxon>Bacillales</taxon>
        <taxon>Bacillaceae</taxon>
        <taxon>Priestia</taxon>
    </lineage>
</organism>
<dbReference type="SMART" id="SM00345">
    <property type="entry name" value="HTH_GNTR"/>
    <property type="match status" value="1"/>
</dbReference>
<dbReference type="PANTHER" id="PTHR44846:SF1">
    <property type="entry name" value="MANNOSYL-D-GLYCERATE TRANSPORT_METABOLISM SYSTEM REPRESSOR MNGR-RELATED"/>
    <property type="match status" value="1"/>
</dbReference>
<dbReference type="RefSeq" id="WP_025910158.1">
    <property type="nucleotide sequence ID" value="NZ_KQ758644.1"/>
</dbReference>
<dbReference type="Proteomes" id="UP000053681">
    <property type="component" value="Unassembled WGS sequence"/>
</dbReference>
<name>A0A0V8JMB4_9BACI</name>
<dbReference type="InterPro" id="IPR028978">
    <property type="entry name" value="Chorismate_lyase_/UTRA_dom_sf"/>
</dbReference>
<dbReference type="EMBL" id="LNQP01000028">
    <property type="protein sequence ID" value="KSU88155.1"/>
    <property type="molecule type" value="Genomic_DNA"/>
</dbReference>
<dbReference type="PRINTS" id="PR00035">
    <property type="entry name" value="HTHGNTR"/>
</dbReference>
<dbReference type="Pfam" id="PF07702">
    <property type="entry name" value="UTRA"/>
    <property type="match status" value="1"/>
</dbReference>
<dbReference type="InterPro" id="IPR050679">
    <property type="entry name" value="Bact_HTH_transcr_reg"/>
</dbReference>
<dbReference type="GO" id="GO:0003677">
    <property type="term" value="F:DNA binding"/>
    <property type="evidence" value="ECO:0007669"/>
    <property type="project" value="UniProtKB-KW"/>
</dbReference>
<dbReference type="AlphaFoldDB" id="A0A0V8JMB4"/>
<dbReference type="Gene3D" id="3.40.1410.10">
    <property type="entry name" value="Chorismate lyase-like"/>
    <property type="match status" value="1"/>
</dbReference>
<gene>
    <name evidence="5" type="ORF">AS180_09540</name>
</gene>
<dbReference type="InterPro" id="IPR011663">
    <property type="entry name" value="UTRA"/>
</dbReference>
<keyword evidence="3" id="KW-0804">Transcription</keyword>
<dbReference type="FunFam" id="1.10.10.10:FF:000079">
    <property type="entry name" value="GntR family transcriptional regulator"/>
    <property type="match status" value="1"/>
</dbReference>
<keyword evidence="6" id="KW-1185">Reference proteome</keyword>
<evidence type="ECO:0000259" key="4">
    <source>
        <dbReference type="PROSITE" id="PS50949"/>
    </source>
</evidence>
<dbReference type="Pfam" id="PF00392">
    <property type="entry name" value="GntR"/>
    <property type="match status" value="1"/>
</dbReference>
<dbReference type="SUPFAM" id="SSF46785">
    <property type="entry name" value="Winged helix' DNA-binding domain"/>
    <property type="match status" value="1"/>
</dbReference>
<dbReference type="Gene3D" id="1.10.10.10">
    <property type="entry name" value="Winged helix-like DNA-binding domain superfamily/Winged helix DNA-binding domain"/>
    <property type="match status" value="1"/>
</dbReference>
<reference evidence="5 6" key="1">
    <citation type="submission" date="2015-11" db="EMBL/GenBank/DDBJ databases">
        <title>Bacillus caseinolyticus sp nov.</title>
        <authorList>
            <person name="Dastager S.G."/>
            <person name="Mawlankar R."/>
        </authorList>
    </citation>
    <scope>NUCLEOTIDE SEQUENCE [LARGE SCALE GENOMIC DNA]</scope>
    <source>
        <strain evidence="5 6">SGD-V-76</strain>
    </source>
</reference>
<proteinExistence type="predicted"/>
<dbReference type="SUPFAM" id="SSF64288">
    <property type="entry name" value="Chorismate lyase-like"/>
    <property type="match status" value="1"/>
</dbReference>
<evidence type="ECO:0000313" key="6">
    <source>
        <dbReference type="Proteomes" id="UP000053681"/>
    </source>
</evidence>
<evidence type="ECO:0000256" key="1">
    <source>
        <dbReference type="ARBA" id="ARBA00023015"/>
    </source>
</evidence>
<accession>A0A0V8JMB4</accession>
<keyword evidence="2" id="KW-0238">DNA-binding</keyword>
<dbReference type="GO" id="GO:0045892">
    <property type="term" value="P:negative regulation of DNA-templated transcription"/>
    <property type="evidence" value="ECO:0007669"/>
    <property type="project" value="TreeGrafter"/>
</dbReference>
<dbReference type="PANTHER" id="PTHR44846">
    <property type="entry name" value="MANNOSYL-D-GLYCERATE TRANSPORT/METABOLISM SYSTEM REPRESSOR MNGR-RELATED"/>
    <property type="match status" value="1"/>
</dbReference>
<dbReference type="InterPro" id="IPR036390">
    <property type="entry name" value="WH_DNA-bd_sf"/>
</dbReference>
<dbReference type="PROSITE" id="PS50949">
    <property type="entry name" value="HTH_GNTR"/>
    <property type="match status" value="1"/>
</dbReference>
<dbReference type="InterPro" id="IPR036388">
    <property type="entry name" value="WH-like_DNA-bd_sf"/>
</dbReference>